<comment type="subcellular location">
    <subcellularLocation>
        <location evidence="3">Cell membrane</location>
        <topology evidence="3">Single-pass membrane protein</topology>
    </subcellularLocation>
    <subcellularLocation>
        <location evidence="4">Cytoplasmic vesicle</location>
        <location evidence="4">Secretory vesicle membrane</location>
        <topology evidence="4">Single-pass type I membrane protein</topology>
    </subcellularLocation>
    <subcellularLocation>
        <location evidence="2">Early endosome membrane</location>
        <topology evidence="2">Single-pass type I membrane protein</topology>
    </subcellularLocation>
    <subcellularLocation>
        <location evidence="1">Endoplasmic reticulum membrane</location>
        <topology evidence="1">Single-pass type I membrane protein</topology>
    </subcellularLocation>
    <subcellularLocation>
        <location evidence="29">Endosome lumen</location>
    </subcellularLocation>
    <subcellularLocation>
        <location evidence="7">Endosome</location>
        <location evidence="7">Multivesicular body membrane</location>
        <topology evidence="7">Single-pass type I membrane protein</topology>
    </subcellularLocation>
    <subcellularLocation>
        <location evidence="5">Golgi apparatus</location>
        <location evidence="5">trans-Golgi network membrane</location>
        <topology evidence="5">Single-pass type I membrane protein</topology>
    </subcellularLocation>
    <subcellularLocation>
        <location evidence="6">Recycling endosome membrane</location>
        <topology evidence="6">Single-pass type I membrane protein</topology>
    </subcellularLocation>
</comment>
<protein>
    <recommendedName>
        <fullName evidence="9">Sortilin-related receptor</fullName>
    </recommendedName>
    <alternativeName>
        <fullName evidence="27">Low-density lipoprotein receptor relative with 11 ligand-binding repeats</fullName>
    </alternativeName>
    <alternativeName>
        <fullName evidence="28">Sorting protein-related receptor containing LDLR class A repeats</fullName>
    </alternativeName>
</protein>
<keyword evidence="23 30" id="KW-1015">Disulfide bond</keyword>
<dbReference type="Gene3D" id="4.10.400.10">
    <property type="entry name" value="Low-density Lipoprotein Receptor"/>
    <property type="match status" value="10"/>
</dbReference>
<evidence type="ECO:0000256" key="12">
    <source>
        <dbReference type="ARBA" id="ARBA00022536"/>
    </source>
</evidence>
<dbReference type="GO" id="GO:0005789">
    <property type="term" value="C:endoplasmic reticulum membrane"/>
    <property type="evidence" value="ECO:0007669"/>
    <property type="project" value="UniProtKB-SubCell"/>
</dbReference>
<dbReference type="SUPFAM" id="SSF57424">
    <property type="entry name" value="LDL receptor-like module"/>
    <property type="match status" value="10"/>
</dbReference>
<keyword evidence="10" id="KW-0813">Transport</keyword>
<evidence type="ECO:0000256" key="21">
    <source>
        <dbReference type="ARBA" id="ARBA00023034"/>
    </source>
</evidence>
<feature type="disulfide bond" evidence="30">
    <location>
        <begin position="1257"/>
        <end position="1269"/>
    </location>
</feature>
<dbReference type="GO" id="GO:0031904">
    <property type="term" value="C:endosome lumen"/>
    <property type="evidence" value="ECO:0007669"/>
    <property type="project" value="UniProtKB-SubCell"/>
</dbReference>
<sequence length="2228" mass="251430">MSAKKMNFLVVFLSTLLAFSAALRYGSKSRTLHFSSVRTEDRYGKGFYEISRSKRENVYFSSRNRRSAGAADQLNITTTFNLNDSHFQLIVHWAGEGSNVIIALAKDFFTRSTSNSTVYISNDYGKSFNTVPNNKFRMAVSGHAIIEKFYNSPVRNSHYVFTDVLHNYIFTSTNYGRTFRGYHVPFRPKTISMHPTDASIILGLDDESSTKRLYVSRNFGFSWQSIQVNVKSFFWGVVPYDSVNTIYVERREQRSSKSDVVKSSNFFTTTTAVLSQVEDFEVKGNYLFATRNISFLGWLSFHRRSSLQLWVSHNHTEWHRAVFPGRLKENDYYIADASEDQVFVVVNHASNNSKLYISQAKGKDFTLSLERIFYYNPHKNNDSWLSYFAEEPFADIHKVEGLEGIFIASQVDGNYSSTTGDFVNVTTVITYDKGALWQKLSAPRLDSNKQPKHCHSWHGCSLHLSQKLQQFYPRTRTIPILSKKSAVGLIMATGTTNTTISKKTEFDVYLSNDGGYRWNEVLKGQYFYAFGDHGGVIVAAKQNGSTNEIRYSLNEGETWTSYVFSPYKIHIYGLLTEPGEKTTIFTLFGSNPSRHSWLVVTINLQQVLGTQCVADDYKDWSPGDAYAGVYSSCLLGEKVTYERRRTHSLCYNGRDYDREISTSPCPCSRVDFECDFCFKLKQEWSSECVKDNDECGTIDTHAIPGYCHEGAYYNRTRGYRKVSGDKCQGGEEHRYNPDILSCPVAEREEFLLYTTRTAIYETIFGNNRTMLLQGGLSRTIAVEFDYKLNCLYWADSHYDNISRKCLDGNGAAETLVAGEITSIEGLALDWMSGNIYWVDGGKRKIEMSRLDGRFRRKVWQSSIITDKPRAIVLDPVHGYFFWTDWSVINPRISKAWLDGTNNRTIVSGKQNVYWPNGITIDFQSEKIWWTDAHLDRIMSSDYNGQNRVILVSGSYNVPHPYSISVYKDSVYWTDWNKAAIMTSNKYVGHVEYFKRGLRGIMDMKIMHRATQQGSNICSTRNNGDCTHLCVGQPQTFNPHGKNRTCLCPDALQKGKAADMHSEQCLCPAGQQFGENGDCIENSSNGTCSPTQFACFNGSQCIPLTWKCDHDGDCSDRSDELNCPYNSCQPEQFRCEDSGRCLPSRWKCDHDNDCADGSDERGCDHVYPTCNVNQFTCNNSRCIPQRWLCDGDDDCHDFSDEMNCNISTTPTAAPQTCAANQFTCKHSRRTCVPIAWKCDGDSDCDDGSDEKGCTNRTCADYQFECHNQRCIPKRWQCDGADDCHDKSDESGCTTVVPNMTTTPSLSYCTLFHFRCRNRNCVWWKQKCDGINDCGDFSDEEGCSVGTTVIPCTRWQFTCGNGQCVPIYEKCDGVENCEDSSDETNCGSVTTVAPVGTCSPYDFNCYNSSYTHCIYQSWVCDGTPDCHNGEDELDCDETEDCASPNFKCEESDGCIPGSWVCDGAPDCSDGSDERMCGGNPITTEVPIQNSSYVPTICRYDEFTCHSSSQCVELSSVCDGYSDCFDNSDENLPRCRDNLKVRMLSYDKYHVEANNFTITWMKPLNMRSSQNLYSYRIQKSFHDENGNHESNYTIGNIKYTSNRTSYMLKNLKPGTRYQVTVSVVFNHTIVFDSVGPVIVKTKEGVPSKPRHVVAHVTGDQVAVDNVDMSVLVSWQPPAKPNGFINQYKVYYSANDTGAPILMLYTTSLSTIISNLDWKKKYIIYVSALTSQGEGEKSDDVTVGATPLGIPSLESDEIKSTYIHIKWKPVPNAVGYKISYSSNEPGVTCTIENDINKVEANLTGLVQGVTYQVVVRAYDKLETGPALYMNYKTNGTKMPMITNVTVASIGKTEFNVSWPVPNGVPADVEYTVYYTDEELDDCDIEKKALKKTVKRFNDAIISSGLHACSDYFILVQITKPKGPMPFNYKVAGVTAQDLIAPVKDVKVVITNDITSVIVYWNVSCETGFRRPMAYVMSFTNLEKLKNGALTTQPSNKTHWSYTVRNLIPNTRYRLSIHADVKGAKYTKPIVFSTNQYQAPVGFKGEHLQDGNLYFDWENLEGVPEKNAQYQLCIANTTNPSDTFRDLNFTDCRDTTSSSKTVKDLIYGHIYFFKVRYVGHTSAGQPEYGAWSNTWKEPWWKAVPSAPQNSNISKSVWIPAVAAVGGIVIVALIVVVIVFVVRHHRLQRSFLSFANSHYDTRTGATTFSSGDDWAEEEEPMIRGFSDDEPLVIA</sequence>
<evidence type="ECO:0000256" key="8">
    <source>
        <dbReference type="ARBA" id="ARBA00007041"/>
    </source>
</evidence>
<dbReference type="Gene3D" id="2.60.40.10">
    <property type="entry name" value="Immunoglobulins"/>
    <property type="match status" value="4"/>
</dbReference>
<dbReference type="Proteomes" id="UP000749559">
    <property type="component" value="Unassembled WGS sequence"/>
</dbReference>
<dbReference type="Gene3D" id="2.120.10.30">
    <property type="entry name" value="TolB, C-terminal domain"/>
    <property type="match status" value="1"/>
</dbReference>
<keyword evidence="11" id="KW-1003">Cell membrane</keyword>
<keyword evidence="16" id="KW-0732">Signal</keyword>
<dbReference type="PROSITE" id="PS01209">
    <property type="entry name" value="LDLRA_1"/>
    <property type="match status" value="6"/>
</dbReference>
<keyword evidence="21" id="KW-0333">Golgi apparatus</keyword>
<dbReference type="InterPro" id="IPR031777">
    <property type="entry name" value="Sortilin_C"/>
</dbReference>
<evidence type="ECO:0000256" key="5">
    <source>
        <dbReference type="ARBA" id="ARBA00004393"/>
    </source>
</evidence>
<evidence type="ECO:0000256" key="28">
    <source>
        <dbReference type="ARBA" id="ARBA00032450"/>
    </source>
</evidence>
<dbReference type="SUPFAM" id="SSF63825">
    <property type="entry name" value="YWTD domain"/>
    <property type="match status" value="1"/>
</dbReference>
<dbReference type="FunFam" id="4.10.400.10:FF:000045">
    <property type="entry name" value="Low-density lipoprotein receptor-related protein 2"/>
    <property type="match status" value="1"/>
</dbReference>
<dbReference type="PRINTS" id="PR00261">
    <property type="entry name" value="LDLRECEPTOR"/>
</dbReference>
<evidence type="ECO:0000256" key="1">
    <source>
        <dbReference type="ARBA" id="ARBA00004115"/>
    </source>
</evidence>
<dbReference type="Gene3D" id="3.30.60.270">
    <property type="match status" value="1"/>
</dbReference>
<dbReference type="Pfam" id="PF00057">
    <property type="entry name" value="Ldl_recept_a"/>
    <property type="match status" value="10"/>
</dbReference>
<evidence type="ECO:0000256" key="24">
    <source>
        <dbReference type="ARBA" id="ARBA00023170"/>
    </source>
</evidence>
<evidence type="ECO:0000256" key="14">
    <source>
        <dbReference type="ARBA" id="ARBA00022583"/>
    </source>
</evidence>
<keyword evidence="19" id="KW-0256">Endoplasmic reticulum</keyword>
<accession>A0A8J1TUR9</accession>
<dbReference type="CDD" id="cd00112">
    <property type="entry name" value="LDLa"/>
    <property type="match status" value="9"/>
</dbReference>
<evidence type="ECO:0000256" key="26">
    <source>
        <dbReference type="ARBA" id="ARBA00023329"/>
    </source>
</evidence>
<organism evidence="32 33">
    <name type="scientific">Owenia fusiformis</name>
    <name type="common">Polychaete worm</name>
    <dbReference type="NCBI Taxonomy" id="6347"/>
    <lineage>
        <taxon>Eukaryota</taxon>
        <taxon>Metazoa</taxon>
        <taxon>Spiralia</taxon>
        <taxon>Lophotrochozoa</taxon>
        <taxon>Annelida</taxon>
        <taxon>Polychaeta</taxon>
        <taxon>Sedentaria</taxon>
        <taxon>Canalipalpata</taxon>
        <taxon>Sabellida</taxon>
        <taxon>Oweniida</taxon>
        <taxon>Oweniidae</taxon>
        <taxon>Owenia</taxon>
    </lineage>
</organism>
<dbReference type="InterPro" id="IPR000033">
    <property type="entry name" value="LDLR_classB_rpt"/>
</dbReference>
<keyword evidence="13" id="KW-0597">Phosphoprotein</keyword>
<dbReference type="SMART" id="SM00192">
    <property type="entry name" value="LDLa"/>
    <property type="match status" value="10"/>
</dbReference>
<evidence type="ECO:0000256" key="3">
    <source>
        <dbReference type="ARBA" id="ARBA00004162"/>
    </source>
</evidence>
<keyword evidence="22" id="KW-0472">Membrane</keyword>
<dbReference type="InterPro" id="IPR023415">
    <property type="entry name" value="LDLR_class-A_CS"/>
</dbReference>
<evidence type="ECO:0000256" key="29">
    <source>
        <dbReference type="ARBA" id="ARBA00046273"/>
    </source>
</evidence>
<dbReference type="InterPro" id="IPR031778">
    <property type="entry name" value="Sortilin_N"/>
</dbReference>
<feature type="disulfide bond" evidence="30">
    <location>
        <begin position="1237"/>
        <end position="1252"/>
    </location>
</feature>
<dbReference type="PROSITE" id="PS50068">
    <property type="entry name" value="LDLRA_2"/>
    <property type="match status" value="10"/>
</dbReference>
<comment type="similarity">
    <text evidence="8">Belongs to the VPS10-related sortilin family. SORL1 subfamily.</text>
</comment>
<dbReference type="FunFam" id="3.30.60.270:FF:000002">
    <property type="entry name" value="Sortilin-related receptor isoform A"/>
    <property type="match status" value="1"/>
</dbReference>
<keyword evidence="15" id="KW-0812">Transmembrane</keyword>
<feature type="disulfide bond" evidence="30">
    <location>
        <begin position="1369"/>
        <end position="1384"/>
    </location>
</feature>
<dbReference type="CDD" id="cd00063">
    <property type="entry name" value="FN3"/>
    <property type="match status" value="4"/>
</dbReference>
<dbReference type="PROSITE" id="PS50853">
    <property type="entry name" value="FN3"/>
    <property type="match status" value="4"/>
</dbReference>
<evidence type="ECO:0000256" key="31">
    <source>
        <dbReference type="PROSITE-ProRule" id="PRU00461"/>
    </source>
</evidence>
<comment type="caution">
    <text evidence="32">The sequence shown here is derived from an EMBL/GenBank/DDBJ whole genome shotgun (WGS) entry which is preliminary data.</text>
</comment>
<dbReference type="GO" id="GO:0006897">
    <property type="term" value="P:endocytosis"/>
    <property type="evidence" value="ECO:0007669"/>
    <property type="project" value="UniProtKB-KW"/>
</dbReference>
<gene>
    <name evidence="32" type="ORF">OFUS_LOCUS20675</name>
</gene>
<evidence type="ECO:0000256" key="9">
    <source>
        <dbReference type="ARBA" id="ARBA00013467"/>
    </source>
</evidence>
<feature type="disulfide bond" evidence="30">
    <location>
        <begin position="1169"/>
        <end position="1181"/>
    </location>
</feature>
<proteinExistence type="inferred from homology"/>
<feature type="disulfide bond" evidence="30">
    <location>
        <begin position="1350"/>
        <end position="1362"/>
    </location>
</feature>
<dbReference type="GO" id="GO:0030658">
    <property type="term" value="C:transport vesicle membrane"/>
    <property type="evidence" value="ECO:0007669"/>
    <property type="project" value="UniProtKB-SubCell"/>
</dbReference>
<feature type="repeat" description="LDL-receptor class B" evidence="31">
    <location>
        <begin position="925"/>
        <end position="969"/>
    </location>
</feature>
<feature type="disulfide bond" evidence="30">
    <location>
        <begin position="1326"/>
        <end position="1341"/>
    </location>
</feature>
<evidence type="ECO:0000256" key="20">
    <source>
        <dbReference type="ARBA" id="ARBA00022989"/>
    </source>
</evidence>
<keyword evidence="33" id="KW-1185">Reference proteome</keyword>
<dbReference type="SUPFAM" id="SSF110296">
    <property type="entry name" value="Oligoxyloglucan reducing end-specific cellobiohydrolase"/>
    <property type="match status" value="1"/>
</dbReference>
<keyword evidence="14" id="KW-0254">Endocytosis</keyword>
<dbReference type="PANTHER" id="PTHR12106:SF27">
    <property type="entry name" value="SORTILIN-RELATED RECEPTOR"/>
    <property type="match status" value="1"/>
</dbReference>
<dbReference type="PANTHER" id="PTHR12106">
    <property type="entry name" value="SORTILIN RELATED"/>
    <property type="match status" value="1"/>
</dbReference>
<dbReference type="InterPro" id="IPR003961">
    <property type="entry name" value="FN3_dom"/>
</dbReference>
<dbReference type="FunFam" id="4.10.400.10:FF:000034">
    <property type="entry name" value="Low-density lipoprotein receptor-related protein 2"/>
    <property type="match status" value="1"/>
</dbReference>
<dbReference type="SUPFAM" id="SSF49265">
    <property type="entry name" value="Fibronectin type III"/>
    <property type="match status" value="3"/>
</dbReference>
<dbReference type="PROSITE" id="PS51120">
    <property type="entry name" value="LDLRB"/>
    <property type="match status" value="4"/>
</dbReference>
<dbReference type="GO" id="GO:0032585">
    <property type="term" value="C:multivesicular body membrane"/>
    <property type="evidence" value="ECO:0007669"/>
    <property type="project" value="UniProtKB-SubCell"/>
</dbReference>
<feature type="disulfide bond" evidence="30">
    <location>
        <begin position="1188"/>
        <end position="1203"/>
    </location>
</feature>
<dbReference type="GO" id="GO:0006892">
    <property type="term" value="P:post-Golgi vesicle-mediated transport"/>
    <property type="evidence" value="ECO:0007669"/>
    <property type="project" value="TreeGrafter"/>
</dbReference>
<evidence type="ECO:0000256" key="15">
    <source>
        <dbReference type="ARBA" id="ARBA00022692"/>
    </source>
</evidence>
<keyword evidence="26" id="KW-0968">Cytoplasmic vesicle</keyword>
<keyword evidence="25" id="KW-0325">Glycoprotein</keyword>
<feature type="disulfide bond" evidence="30">
    <location>
        <begin position="1418"/>
        <end position="1433"/>
    </location>
</feature>
<reference evidence="32" key="1">
    <citation type="submission" date="2022-03" db="EMBL/GenBank/DDBJ databases">
        <authorList>
            <person name="Martin C."/>
        </authorList>
    </citation>
    <scope>NUCLEOTIDE SEQUENCE</scope>
</reference>
<evidence type="ECO:0000256" key="18">
    <source>
        <dbReference type="ARBA" id="ARBA00022753"/>
    </source>
</evidence>
<dbReference type="GO" id="GO:0005794">
    <property type="term" value="C:Golgi apparatus"/>
    <property type="evidence" value="ECO:0007669"/>
    <property type="project" value="UniProtKB-SubCell"/>
</dbReference>
<evidence type="ECO:0000313" key="32">
    <source>
        <dbReference type="EMBL" id="CAH1796241.1"/>
    </source>
</evidence>
<dbReference type="InterPro" id="IPR002172">
    <property type="entry name" value="LDrepeatLR_classA_rpt"/>
</dbReference>
<evidence type="ECO:0000256" key="22">
    <source>
        <dbReference type="ARBA" id="ARBA00023136"/>
    </source>
</evidence>
<evidence type="ECO:0000256" key="2">
    <source>
        <dbReference type="ARBA" id="ARBA00004158"/>
    </source>
</evidence>
<dbReference type="Pfam" id="PF15902">
    <property type="entry name" value="Sortilin-Vps10"/>
    <property type="match status" value="1"/>
</dbReference>
<dbReference type="InterPro" id="IPR036055">
    <property type="entry name" value="LDL_receptor-like_sf"/>
</dbReference>
<dbReference type="Pfam" id="PF15901">
    <property type="entry name" value="Sortilin_C"/>
    <property type="match status" value="1"/>
</dbReference>
<keyword evidence="18" id="KW-0967">Endosome</keyword>
<evidence type="ECO:0000256" key="16">
    <source>
        <dbReference type="ARBA" id="ARBA00022729"/>
    </source>
</evidence>
<evidence type="ECO:0000256" key="7">
    <source>
        <dbReference type="ARBA" id="ARBA00004545"/>
    </source>
</evidence>
<feature type="repeat" description="LDL-receptor class B" evidence="31">
    <location>
        <begin position="878"/>
        <end position="924"/>
    </location>
</feature>
<name>A0A8J1TUR9_OWEFU</name>
<dbReference type="GO" id="GO:0055038">
    <property type="term" value="C:recycling endosome membrane"/>
    <property type="evidence" value="ECO:0007669"/>
    <property type="project" value="UniProtKB-SubCell"/>
</dbReference>
<dbReference type="FunFam" id="2.120.10.30:FF:000241">
    <property type="entry name" value="Low-density lipoprotein receptor-related protein 6"/>
    <property type="match status" value="1"/>
</dbReference>
<evidence type="ECO:0000313" key="33">
    <source>
        <dbReference type="Proteomes" id="UP000749559"/>
    </source>
</evidence>
<dbReference type="Gene3D" id="2.10.70.80">
    <property type="match status" value="1"/>
</dbReference>
<dbReference type="OrthoDB" id="443634at2759"/>
<evidence type="ECO:0000256" key="13">
    <source>
        <dbReference type="ARBA" id="ARBA00022553"/>
    </source>
</evidence>
<dbReference type="InterPro" id="IPR013783">
    <property type="entry name" value="Ig-like_fold"/>
</dbReference>
<dbReference type="InterPro" id="IPR050310">
    <property type="entry name" value="VPS10-sortilin"/>
</dbReference>
<keyword evidence="12" id="KW-0245">EGF-like domain</keyword>
<keyword evidence="24" id="KW-0675">Receptor</keyword>
<feature type="repeat" description="LDL-receptor class B" evidence="31">
    <location>
        <begin position="789"/>
        <end position="832"/>
    </location>
</feature>
<dbReference type="Pfam" id="PF00058">
    <property type="entry name" value="Ldl_recept_b"/>
    <property type="match status" value="1"/>
</dbReference>
<evidence type="ECO:0000256" key="10">
    <source>
        <dbReference type="ARBA" id="ARBA00022448"/>
    </source>
</evidence>
<dbReference type="SMART" id="SM00135">
    <property type="entry name" value="LY"/>
    <property type="match status" value="5"/>
</dbReference>
<feature type="disulfide bond" evidence="30">
    <location>
        <begin position="1107"/>
        <end position="1122"/>
    </location>
</feature>
<dbReference type="InterPro" id="IPR006581">
    <property type="entry name" value="VPS10"/>
</dbReference>
<dbReference type="FunFam" id="4.10.400.10:FF:000004">
    <property type="entry name" value="Low-density lipoprotein receptor-related protein 1"/>
    <property type="match status" value="1"/>
</dbReference>
<evidence type="ECO:0000256" key="23">
    <source>
        <dbReference type="ARBA" id="ARBA00023157"/>
    </source>
</evidence>
<feature type="disulfide bond" evidence="30">
    <location>
        <begin position="1147"/>
        <end position="1162"/>
    </location>
</feature>
<dbReference type="EMBL" id="CAIIXF020000010">
    <property type="protein sequence ID" value="CAH1796241.1"/>
    <property type="molecule type" value="Genomic_DNA"/>
</dbReference>
<evidence type="ECO:0000256" key="19">
    <source>
        <dbReference type="ARBA" id="ARBA00022824"/>
    </source>
</evidence>
<feature type="disulfide bond" evidence="30">
    <location>
        <begin position="1314"/>
        <end position="1332"/>
    </location>
</feature>
<dbReference type="GO" id="GO:0031901">
    <property type="term" value="C:early endosome membrane"/>
    <property type="evidence" value="ECO:0007669"/>
    <property type="project" value="UniProtKB-SubCell"/>
</dbReference>
<evidence type="ECO:0000256" key="27">
    <source>
        <dbReference type="ARBA" id="ARBA00029896"/>
    </source>
</evidence>
<evidence type="ECO:0000256" key="30">
    <source>
        <dbReference type="PROSITE-ProRule" id="PRU00124"/>
    </source>
</evidence>
<feature type="disulfide bond" evidence="30">
    <location>
        <begin position="1307"/>
        <end position="1319"/>
    </location>
</feature>
<evidence type="ECO:0000256" key="6">
    <source>
        <dbReference type="ARBA" id="ARBA00004480"/>
    </source>
</evidence>
<dbReference type="InterPro" id="IPR036116">
    <property type="entry name" value="FN3_sf"/>
</dbReference>
<feature type="disulfide bond" evidence="30">
    <location>
        <begin position="1357"/>
        <end position="1375"/>
    </location>
</feature>
<dbReference type="SMART" id="SM00060">
    <property type="entry name" value="FN3"/>
    <property type="match status" value="6"/>
</dbReference>
<dbReference type="GO" id="GO:0005886">
    <property type="term" value="C:plasma membrane"/>
    <property type="evidence" value="ECO:0007669"/>
    <property type="project" value="UniProtKB-SubCell"/>
</dbReference>
<comment type="caution">
    <text evidence="30">Lacks conserved residue(s) required for the propagation of feature annotation.</text>
</comment>
<dbReference type="InterPro" id="IPR011042">
    <property type="entry name" value="6-blade_b-propeller_TolB-like"/>
</dbReference>
<dbReference type="Pfam" id="PF00041">
    <property type="entry name" value="fn3"/>
    <property type="match status" value="3"/>
</dbReference>
<evidence type="ECO:0000256" key="11">
    <source>
        <dbReference type="ARBA" id="ARBA00022475"/>
    </source>
</evidence>
<keyword evidence="17" id="KW-0677">Repeat</keyword>
<evidence type="ECO:0000256" key="25">
    <source>
        <dbReference type="ARBA" id="ARBA00023180"/>
    </source>
</evidence>
<feature type="disulfide bond" evidence="30">
    <location>
        <begin position="1264"/>
        <end position="1282"/>
    </location>
</feature>
<feature type="disulfide bond" evidence="30">
    <location>
        <begin position="1459"/>
        <end position="1474"/>
    </location>
</feature>
<evidence type="ECO:0000256" key="4">
    <source>
        <dbReference type="ARBA" id="ARBA00004212"/>
    </source>
</evidence>
<dbReference type="SMART" id="SM00602">
    <property type="entry name" value="VPS10"/>
    <property type="match status" value="1"/>
</dbReference>
<evidence type="ECO:0000256" key="17">
    <source>
        <dbReference type="ARBA" id="ARBA00022737"/>
    </source>
</evidence>
<feature type="disulfide bond" evidence="30">
    <location>
        <begin position="1176"/>
        <end position="1194"/>
    </location>
</feature>
<dbReference type="FunFam" id="4.10.400.10:FF:000002">
    <property type="entry name" value="Low-density lipoprotein receptor-related protein 1"/>
    <property type="match status" value="1"/>
</dbReference>
<feature type="repeat" description="LDL-receptor class B" evidence="31">
    <location>
        <begin position="833"/>
        <end position="877"/>
    </location>
</feature>
<keyword evidence="20" id="KW-1133">Transmembrane helix</keyword>
<feature type="disulfide bond" evidence="30">
    <location>
        <begin position="1276"/>
        <end position="1291"/>
    </location>
</feature>